<name>A0ABD3HVQ7_9MARC</name>
<sequence>MSLKLDGKESGGRNVKFVKVESPGSMLEKSQSLPDKSSGLATEACPKTDNGKFTTPESKKFSSSVHSFFKSNSESQDQAKKSSLTQEEGGKSKKSHAQPRSKGDRKSKEQPSSTFRDLPSRREEEKVSKTHKSSQDTVVREKSVHQHTPQSWFIGFNNGSQTGLRVNGTFIQEATPQASYNGLEENTIREVTPQTWYAGFLLLLLLLCCNAFEACGVILSWVGFALPAGATPHTWYAGVSYDAMVTPHSNEPQTEPESMSHLLKNSIEKNSPKAKSEELILSRSAWKRVEHLDLRILRRRGKKEEKMSEVDVLIVD</sequence>
<feature type="compositionally biased region" description="Low complexity" evidence="1">
    <location>
        <begin position="61"/>
        <end position="75"/>
    </location>
</feature>
<feature type="compositionally biased region" description="Basic and acidic residues" evidence="1">
    <location>
        <begin position="1"/>
        <end position="11"/>
    </location>
</feature>
<organism evidence="2 3">
    <name type="scientific">Riccia sorocarpa</name>
    <dbReference type="NCBI Taxonomy" id="122646"/>
    <lineage>
        <taxon>Eukaryota</taxon>
        <taxon>Viridiplantae</taxon>
        <taxon>Streptophyta</taxon>
        <taxon>Embryophyta</taxon>
        <taxon>Marchantiophyta</taxon>
        <taxon>Marchantiopsida</taxon>
        <taxon>Marchantiidae</taxon>
        <taxon>Marchantiales</taxon>
        <taxon>Ricciaceae</taxon>
        <taxon>Riccia</taxon>
    </lineage>
</organism>
<reference evidence="2 3" key="1">
    <citation type="submission" date="2024-09" db="EMBL/GenBank/DDBJ databases">
        <title>Chromosome-scale assembly of Riccia sorocarpa.</title>
        <authorList>
            <person name="Paukszto L."/>
        </authorList>
    </citation>
    <scope>NUCLEOTIDE SEQUENCE [LARGE SCALE GENOMIC DNA]</scope>
    <source>
        <strain evidence="2">LP-2024</strain>
        <tissue evidence="2">Aerial parts of the thallus</tissue>
    </source>
</reference>
<evidence type="ECO:0000313" key="3">
    <source>
        <dbReference type="Proteomes" id="UP001633002"/>
    </source>
</evidence>
<comment type="caution">
    <text evidence="2">The sequence shown here is derived from an EMBL/GenBank/DDBJ whole genome shotgun (WGS) entry which is preliminary data.</text>
</comment>
<dbReference type="EMBL" id="JBJQOH010000002">
    <property type="protein sequence ID" value="KAL3695595.1"/>
    <property type="molecule type" value="Genomic_DNA"/>
</dbReference>
<feature type="compositionally biased region" description="Basic and acidic residues" evidence="1">
    <location>
        <begin position="118"/>
        <end position="128"/>
    </location>
</feature>
<gene>
    <name evidence="2" type="ORF">R1sor_009671</name>
</gene>
<dbReference type="AlphaFoldDB" id="A0ABD3HVQ7"/>
<proteinExistence type="predicted"/>
<protein>
    <submittedName>
        <fullName evidence="2">Uncharacterized protein</fullName>
    </submittedName>
</protein>
<accession>A0ABD3HVQ7</accession>
<feature type="region of interest" description="Disordered" evidence="1">
    <location>
        <begin position="1"/>
        <end position="142"/>
    </location>
</feature>
<evidence type="ECO:0000313" key="2">
    <source>
        <dbReference type="EMBL" id="KAL3695595.1"/>
    </source>
</evidence>
<keyword evidence="3" id="KW-1185">Reference proteome</keyword>
<dbReference type="Proteomes" id="UP001633002">
    <property type="component" value="Unassembled WGS sequence"/>
</dbReference>
<evidence type="ECO:0000256" key="1">
    <source>
        <dbReference type="SAM" id="MobiDB-lite"/>
    </source>
</evidence>